<dbReference type="Proteomes" id="UP000184501">
    <property type="component" value="Unassembled WGS sequence"/>
</dbReference>
<evidence type="ECO:0000313" key="2">
    <source>
        <dbReference type="Proteomes" id="UP000184501"/>
    </source>
</evidence>
<protein>
    <submittedName>
        <fullName evidence="1">Uncharacterized protein</fullName>
    </submittedName>
</protein>
<accession>A0A1M5JGR5</accession>
<evidence type="ECO:0000313" key="1">
    <source>
        <dbReference type="EMBL" id="SHG39711.1"/>
    </source>
</evidence>
<name>A0A1M5JGR5_STRHI</name>
<sequence>MLPVLPPARPSRWFPLVAVALLAATGCQPQERGRILVGRDKNDAVIAVLGTCSAGERVELVITNRAADGEVARASTRTRGGVLRVGLYGPPPGWEVERWDLLSSTGRVHVNATVTNGRGEVAHRLQPVVVDLDRVRPLDAGADEEAQRTC</sequence>
<reference evidence="1 2" key="1">
    <citation type="submission" date="2016-11" db="EMBL/GenBank/DDBJ databases">
        <authorList>
            <person name="Jaros S."/>
            <person name="Januszkiewicz K."/>
            <person name="Wedrychowicz H."/>
        </authorList>
    </citation>
    <scope>NUCLEOTIDE SEQUENCE [LARGE SCALE GENOMIC DNA]</scope>
    <source>
        <strain evidence="1 2">DSM 44523</strain>
    </source>
</reference>
<dbReference type="STRING" id="2017.SAMN05444320_108280"/>
<proteinExistence type="predicted"/>
<keyword evidence="2" id="KW-1185">Reference proteome</keyword>
<organism evidence="1 2">
    <name type="scientific">Streptoalloteichus hindustanus</name>
    <dbReference type="NCBI Taxonomy" id="2017"/>
    <lineage>
        <taxon>Bacteria</taxon>
        <taxon>Bacillati</taxon>
        <taxon>Actinomycetota</taxon>
        <taxon>Actinomycetes</taxon>
        <taxon>Pseudonocardiales</taxon>
        <taxon>Pseudonocardiaceae</taxon>
        <taxon>Streptoalloteichus</taxon>
    </lineage>
</organism>
<gene>
    <name evidence="1" type="ORF">SAMN05444320_108280</name>
</gene>
<dbReference type="AlphaFoldDB" id="A0A1M5JGR5"/>
<dbReference type="EMBL" id="FQVN01000008">
    <property type="protein sequence ID" value="SHG39711.1"/>
    <property type="molecule type" value="Genomic_DNA"/>
</dbReference>